<evidence type="ECO:0000313" key="3">
    <source>
        <dbReference type="EMBL" id="MDT0642932.1"/>
    </source>
</evidence>
<dbReference type="EMBL" id="JAVRHQ010000009">
    <property type="protein sequence ID" value="MDT0642932.1"/>
    <property type="molecule type" value="Genomic_DNA"/>
</dbReference>
<sequence length="159" mass="18776">MASEKEVKKQLVKHLQGGEAYLSLGKFLDEIPFEEIGKRPASLPYSFYELFYHIHYAQKDIVEYCTADSYKSANWPDDYWPEKPSPETEEEWEDLKADYFDCRKDFEDFVMDNKNKLMHPVKNSTEHSLLRELMLVIEHTSYHTGQLIVILRLLGLHKS</sequence>
<dbReference type="InterPro" id="IPR007837">
    <property type="entry name" value="DinB"/>
</dbReference>
<reference evidence="3 4" key="1">
    <citation type="submission" date="2023-09" db="EMBL/GenBank/DDBJ databases">
        <authorList>
            <person name="Rey-Velasco X."/>
        </authorList>
    </citation>
    <scope>NUCLEOTIDE SEQUENCE [LARGE SCALE GENOMIC DNA]</scope>
    <source>
        <strain evidence="3 4">F363</strain>
    </source>
</reference>
<gene>
    <name evidence="3" type="ORF">RM553_08825</name>
</gene>
<comment type="similarity">
    <text evidence="1">Belongs to the DinB family.</text>
</comment>
<proteinExistence type="inferred from homology"/>
<dbReference type="SUPFAM" id="SSF109854">
    <property type="entry name" value="DinB/YfiT-like putative metalloenzymes"/>
    <property type="match status" value="1"/>
</dbReference>
<comment type="caution">
    <text evidence="3">The sequence shown here is derived from an EMBL/GenBank/DDBJ whole genome shotgun (WGS) entry which is preliminary data.</text>
</comment>
<protein>
    <submittedName>
        <fullName evidence="3">DinB family protein</fullName>
    </submittedName>
</protein>
<evidence type="ECO:0000313" key="4">
    <source>
        <dbReference type="Proteomes" id="UP001262889"/>
    </source>
</evidence>
<dbReference type="Gene3D" id="1.20.120.450">
    <property type="entry name" value="dinb family like domain"/>
    <property type="match status" value="1"/>
</dbReference>
<evidence type="ECO:0000256" key="1">
    <source>
        <dbReference type="ARBA" id="ARBA00008635"/>
    </source>
</evidence>
<dbReference type="RefSeq" id="WP_311534556.1">
    <property type="nucleotide sequence ID" value="NZ_JAVRHQ010000009.1"/>
</dbReference>
<dbReference type="Pfam" id="PF05163">
    <property type="entry name" value="DinB"/>
    <property type="match status" value="1"/>
</dbReference>
<keyword evidence="4" id="KW-1185">Reference proteome</keyword>
<keyword evidence="2" id="KW-0479">Metal-binding</keyword>
<name>A0ABU3C9C5_9FLAO</name>
<accession>A0ABU3C9C5</accession>
<organism evidence="3 4">
    <name type="scientific">Autumnicola tepida</name>
    <dbReference type="NCBI Taxonomy" id="3075595"/>
    <lineage>
        <taxon>Bacteria</taxon>
        <taxon>Pseudomonadati</taxon>
        <taxon>Bacteroidota</taxon>
        <taxon>Flavobacteriia</taxon>
        <taxon>Flavobacteriales</taxon>
        <taxon>Flavobacteriaceae</taxon>
        <taxon>Autumnicola</taxon>
    </lineage>
</organism>
<evidence type="ECO:0000256" key="2">
    <source>
        <dbReference type="ARBA" id="ARBA00022723"/>
    </source>
</evidence>
<dbReference type="Proteomes" id="UP001262889">
    <property type="component" value="Unassembled WGS sequence"/>
</dbReference>
<dbReference type="InterPro" id="IPR034660">
    <property type="entry name" value="DinB/YfiT-like"/>
</dbReference>